<organism evidence="2 3">
    <name type="scientific">Chryseobacterium paridis</name>
    <dbReference type="NCBI Taxonomy" id="2800328"/>
    <lineage>
        <taxon>Bacteria</taxon>
        <taxon>Pseudomonadati</taxon>
        <taxon>Bacteroidota</taxon>
        <taxon>Flavobacteriia</taxon>
        <taxon>Flavobacteriales</taxon>
        <taxon>Weeksellaceae</taxon>
        <taxon>Chryseobacterium group</taxon>
        <taxon>Chryseobacterium</taxon>
    </lineage>
</organism>
<name>A0ABS1FWB6_9FLAO</name>
<gene>
    <name evidence="2" type="ORF">JHL15_13315</name>
</gene>
<keyword evidence="1" id="KW-0812">Transmembrane</keyword>
<evidence type="ECO:0000313" key="2">
    <source>
        <dbReference type="EMBL" id="MBK1896740.1"/>
    </source>
</evidence>
<evidence type="ECO:0000313" key="3">
    <source>
        <dbReference type="Proteomes" id="UP000628669"/>
    </source>
</evidence>
<dbReference type="Proteomes" id="UP000628669">
    <property type="component" value="Unassembled WGS sequence"/>
</dbReference>
<evidence type="ECO:0000256" key="1">
    <source>
        <dbReference type="SAM" id="Phobius"/>
    </source>
</evidence>
<feature type="transmembrane region" description="Helical" evidence="1">
    <location>
        <begin position="14"/>
        <end position="35"/>
    </location>
</feature>
<keyword evidence="1" id="KW-0472">Membrane</keyword>
<accession>A0ABS1FWB6</accession>
<protein>
    <submittedName>
        <fullName evidence="2">Uncharacterized protein</fullName>
    </submittedName>
</protein>
<sequence>MHTFEFVLPDNRRAVIGVILIPLLLFVTIISGKIIDIPINWLLGIGITEFIILVVVLVRWMGRKERIIFYPDYLESALYGRIPYENMIEIIAPWYFLYPGFILRVVGKRSYHWAISHPRASQPLSNTQSEMDAFNYFKETLKKNMDDFHRKSPTK</sequence>
<keyword evidence="3" id="KW-1185">Reference proteome</keyword>
<reference evidence="3" key="1">
    <citation type="submission" date="2021-01" db="EMBL/GenBank/DDBJ databases">
        <title>Genome public.</title>
        <authorList>
            <person name="Liu C."/>
            <person name="Sun Q."/>
        </authorList>
    </citation>
    <scope>NUCLEOTIDE SEQUENCE [LARGE SCALE GENOMIC DNA]</scope>
    <source>
        <strain evidence="3">YIM B02567</strain>
    </source>
</reference>
<dbReference type="RefSeq" id="WP_200246450.1">
    <property type="nucleotide sequence ID" value="NZ_JAENHK010000010.1"/>
</dbReference>
<feature type="transmembrane region" description="Helical" evidence="1">
    <location>
        <begin position="41"/>
        <end position="60"/>
    </location>
</feature>
<keyword evidence="1" id="KW-1133">Transmembrane helix</keyword>
<comment type="caution">
    <text evidence="2">The sequence shown here is derived from an EMBL/GenBank/DDBJ whole genome shotgun (WGS) entry which is preliminary data.</text>
</comment>
<dbReference type="EMBL" id="JAENHK010000010">
    <property type="protein sequence ID" value="MBK1896740.1"/>
    <property type="molecule type" value="Genomic_DNA"/>
</dbReference>
<proteinExistence type="predicted"/>